<dbReference type="RefSeq" id="WP_086991701.1">
    <property type="nucleotide sequence ID" value="NZ_FUHU01000026.1"/>
</dbReference>
<name>A0A1R4FS38_9MICO</name>
<dbReference type="AlphaFoldDB" id="A0A1R4FS38"/>
<organism evidence="2 3">
    <name type="scientific">Agrococcus casei LMG 22410</name>
    <dbReference type="NCBI Taxonomy" id="1255656"/>
    <lineage>
        <taxon>Bacteria</taxon>
        <taxon>Bacillati</taxon>
        <taxon>Actinomycetota</taxon>
        <taxon>Actinomycetes</taxon>
        <taxon>Micrococcales</taxon>
        <taxon>Microbacteriaceae</taxon>
        <taxon>Agrococcus</taxon>
    </lineage>
</organism>
<keyword evidence="1" id="KW-1133">Transmembrane helix</keyword>
<reference evidence="2 3" key="1">
    <citation type="submission" date="2017-02" db="EMBL/GenBank/DDBJ databases">
        <authorList>
            <person name="Peterson S.W."/>
        </authorList>
    </citation>
    <scope>NUCLEOTIDE SEQUENCE [LARGE SCALE GENOMIC DNA]</scope>
    <source>
        <strain evidence="2 3">LMG 22410</strain>
    </source>
</reference>
<accession>A0A1R4FS38</accession>
<feature type="transmembrane region" description="Helical" evidence="1">
    <location>
        <begin position="12"/>
        <end position="37"/>
    </location>
</feature>
<evidence type="ECO:0000313" key="3">
    <source>
        <dbReference type="Proteomes" id="UP000195787"/>
    </source>
</evidence>
<keyword evidence="3" id="KW-1185">Reference proteome</keyword>
<feature type="transmembrane region" description="Helical" evidence="1">
    <location>
        <begin position="123"/>
        <end position="149"/>
    </location>
</feature>
<dbReference type="Proteomes" id="UP000195787">
    <property type="component" value="Unassembled WGS sequence"/>
</dbReference>
<evidence type="ECO:0000256" key="1">
    <source>
        <dbReference type="SAM" id="Phobius"/>
    </source>
</evidence>
<feature type="transmembrane region" description="Helical" evidence="1">
    <location>
        <begin position="83"/>
        <end position="103"/>
    </location>
</feature>
<gene>
    <name evidence="2" type="ORF">CZ674_06350</name>
</gene>
<proteinExistence type="predicted"/>
<keyword evidence="1" id="KW-0812">Transmembrane</keyword>
<evidence type="ECO:0000313" key="2">
    <source>
        <dbReference type="EMBL" id="SJM58830.1"/>
    </source>
</evidence>
<feature type="transmembrane region" description="Helical" evidence="1">
    <location>
        <begin position="57"/>
        <end position="76"/>
    </location>
</feature>
<sequence length="221" mass="24434">MTKAKVRDGRSVTGVFLVALLAIDALLIAVHFAFALLGVGEYIDLSLAASGGFAERVLQGKWLVLAVMFLAIAALWRNWRPLPYAFLSFYFWGADMTDLPVHFGRWLRDVIGGPLAEPELFGVPMIEVLSTSMHLLMFALFFIPAVVAWRRATPRELPMMRQMAFAIIALGVFGIAFDVFSASVLSDGLKHSFGDFVEDGGELVIGSFMLWIAAKELFRRG</sequence>
<feature type="transmembrane region" description="Helical" evidence="1">
    <location>
        <begin position="161"/>
        <end position="180"/>
    </location>
</feature>
<dbReference type="GeneID" id="303172840"/>
<protein>
    <submittedName>
        <fullName evidence="2">Uncharacterized protein</fullName>
    </submittedName>
</protein>
<keyword evidence="1" id="KW-0472">Membrane</keyword>
<dbReference type="EMBL" id="FUHU01000026">
    <property type="protein sequence ID" value="SJM58830.1"/>
    <property type="molecule type" value="Genomic_DNA"/>
</dbReference>